<feature type="region of interest" description="Disordered" evidence="5">
    <location>
        <begin position="92"/>
        <end position="120"/>
    </location>
</feature>
<keyword evidence="8" id="KW-1185">Reference proteome</keyword>
<dbReference type="PANTHER" id="PTHR23235:SF150">
    <property type="entry name" value="KRUEPPEL-LIKE FACTOR LUNA"/>
    <property type="match status" value="1"/>
</dbReference>
<dbReference type="Pfam" id="PF00096">
    <property type="entry name" value="zf-C2H2"/>
    <property type="match status" value="1"/>
</dbReference>
<evidence type="ECO:0000313" key="8">
    <source>
        <dbReference type="Proteomes" id="UP001497600"/>
    </source>
</evidence>
<keyword evidence="3" id="KW-0862">Zinc</keyword>
<name>A0ABP0E9H0_9ASCO</name>
<keyword evidence="1" id="KW-0479">Metal-binding</keyword>
<protein>
    <submittedName>
        <fullName evidence="7">Transcriptional regulator Nrg1p</fullName>
    </submittedName>
</protein>
<dbReference type="Gene3D" id="3.30.160.60">
    <property type="entry name" value="Classic Zinc Finger"/>
    <property type="match status" value="2"/>
</dbReference>
<evidence type="ECO:0000256" key="1">
    <source>
        <dbReference type="ARBA" id="ARBA00022723"/>
    </source>
</evidence>
<dbReference type="InterPro" id="IPR036236">
    <property type="entry name" value="Znf_C2H2_sf"/>
</dbReference>
<reference evidence="7 8" key="1">
    <citation type="submission" date="2024-01" db="EMBL/GenBank/DDBJ databases">
        <authorList>
            <consortium name="Genoscope - CEA"/>
            <person name="William W."/>
        </authorList>
    </citation>
    <scope>NUCLEOTIDE SEQUENCE [LARGE SCALE GENOMIC DNA]</scope>
    <source>
        <strain evidence="7 8">29B2s-10</strain>
    </source>
</reference>
<dbReference type="Proteomes" id="UP001497600">
    <property type="component" value="Chromosome C"/>
</dbReference>
<dbReference type="SMART" id="SM00355">
    <property type="entry name" value="ZnF_C2H2"/>
    <property type="match status" value="2"/>
</dbReference>
<feature type="domain" description="C2H2-type" evidence="6">
    <location>
        <begin position="156"/>
        <end position="183"/>
    </location>
</feature>
<dbReference type="EMBL" id="OZ004255">
    <property type="protein sequence ID" value="CAK7900131.1"/>
    <property type="molecule type" value="Genomic_DNA"/>
</dbReference>
<gene>
    <name evidence="7" type="primary">NRG1</name>
    <name evidence="7" type="ORF">CAAN4_C05886</name>
</gene>
<feature type="compositionally biased region" description="Polar residues" evidence="5">
    <location>
        <begin position="64"/>
        <end position="73"/>
    </location>
</feature>
<feature type="domain" description="C2H2-type" evidence="6">
    <location>
        <begin position="184"/>
        <end position="213"/>
    </location>
</feature>
<organism evidence="7 8">
    <name type="scientific">[Candida] anglica</name>
    <dbReference type="NCBI Taxonomy" id="148631"/>
    <lineage>
        <taxon>Eukaryota</taxon>
        <taxon>Fungi</taxon>
        <taxon>Dikarya</taxon>
        <taxon>Ascomycota</taxon>
        <taxon>Saccharomycotina</taxon>
        <taxon>Pichiomycetes</taxon>
        <taxon>Debaryomycetaceae</taxon>
        <taxon>Kurtzmaniella</taxon>
    </lineage>
</organism>
<feature type="region of interest" description="Disordered" evidence="5">
    <location>
        <begin position="45"/>
        <end position="76"/>
    </location>
</feature>
<dbReference type="InterPro" id="IPR013087">
    <property type="entry name" value="Znf_C2H2_type"/>
</dbReference>
<evidence type="ECO:0000259" key="6">
    <source>
        <dbReference type="PROSITE" id="PS50157"/>
    </source>
</evidence>
<evidence type="ECO:0000256" key="5">
    <source>
        <dbReference type="SAM" id="MobiDB-lite"/>
    </source>
</evidence>
<dbReference type="SUPFAM" id="SSF57667">
    <property type="entry name" value="beta-beta-alpha zinc fingers"/>
    <property type="match status" value="1"/>
</dbReference>
<evidence type="ECO:0000313" key="7">
    <source>
        <dbReference type="EMBL" id="CAK7900131.1"/>
    </source>
</evidence>
<keyword evidence="2 4" id="KW-0863">Zinc-finger</keyword>
<evidence type="ECO:0000256" key="3">
    <source>
        <dbReference type="ARBA" id="ARBA00022833"/>
    </source>
</evidence>
<accession>A0ABP0E9H0</accession>
<feature type="compositionally biased region" description="Low complexity" evidence="5">
    <location>
        <begin position="102"/>
        <end position="120"/>
    </location>
</feature>
<proteinExistence type="predicted"/>
<dbReference type="PANTHER" id="PTHR23235">
    <property type="entry name" value="KRUEPPEL-LIKE TRANSCRIPTION FACTOR"/>
    <property type="match status" value="1"/>
</dbReference>
<evidence type="ECO:0000256" key="2">
    <source>
        <dbReference type="ARBA" id="ARBA00022771"/>
    </source>
</evidence>
<dbReference type="PROSITE" id="PS50157">
    <property type="entry name" value="ZINC_FINGER_C2H2_2"/>
    <property type="match status" value="2"/>
</dbReference>
<sequence length="217" mass="23746">MSSIPTSNIVLPSFKELVTSIPEAHHEQYVRQYYGGYSGSHFQVPGQLSPVSPSTSLPPLQYPTPRSSASRTYTSEKRSDYIAVEAALSQSPFNIPTPPPSACNSSRSSSSSISGDSVASLRQSLHNNDVAAATAANAASVTPTPLPINSQPKRKHVCKTCTRVFTTSGHLARHKRIHTGERKHVCPWPSCEAKFARQDNCMQHYKTHTNGKCKRRK</sequence>
<evidence type="ECO:0000256" key="4">
    <source>
        <dbReference type="PROSITE-ProRule" id="PRU00042"/>
    </source>
</evidence>
<feature type="compositionally biased region" description="Low complexity" evidence="5">
    <location>
        <begin position="48"/>
        <end position="59"/>
    </location>
</feature>
<dbReference type="PROSITE" id="PS00028">
    <property type="entry name" value="ZINC_FINGER_C2H2_1"/>
    <property type="match status" value="2"/>
</dbReference>